<dbReference type="PROSITE" id="PS00922">
    <property type="entry name" value="TRANSGLYCOSYLASE"/>
    <property type="match status" value="1"/>
</dbReference>
<dbReference type="Pfam" id="PF01464">
    <property type="entry name" value="SLT"/>
    <property type="match status" value="1"/>
</dbReference>
<gene>
    <name evidence="4" type="ORF">C4N24_01250</name>
</gene>
<dbReference type="PANTHER" id="PTHR37423">
    <property type="entry name" value="SOLUBLE LYTIC MUREIN TRANSGLYCOSYLASE-RELATED"/>
    <property type="match status" value="1"/>
</dbReference>
<dbReference type="Proteomes" id="UP000251281">
    <property type="component" value="Unassembled WGS sequence"/>
</dbReference>
<dbReference type="SUPFAM" id="SSF53955">
    <property type="entry name" value="Lysozyme-like"/>
    <property type="match status" value="1"/>
</dbReference>
<dbReference type="PANTHER" id="PTHR37423:SF2">
    <property type="entry name" value="MEMBRANE-BOUND LYTIC MUREIN TRANSGLYCOSYLASE C"/>
    <property type="match status" value="1"/>
</dbReference>
<dbReference type="GO" id="GO:0008933">
    <property type="term" value="F:peptidoglycan lytic transglycosylase activity"/>
    <property type="evidence" value="ECO:0007669"/>
    <property type="project" value="InterPro"/>
</dbReference>
<evidence type="ECO:0000313" key="5">
    <source>
        <dbReference type="Proteomes" id="UP000251281"/>
    </source>
</evidence>
<protein>
    <recommendedName>
        <fullName evidence="3">Transglycosylase SLT domain-containing protein</fullName>
    </recommendedName>
</protein>
<proteinExistence type="inferred from homology"/>
<sequence>MRWNALVFWGRCRRMKAQTLVPLAAAAAAQLLVVGNIAAAFAFQQKPPVETLVTVPVVAEIEQVECVRQDPVPYEPVTYQVPLDAELQSYTEKMCDLYDVPLELAYAVMQVESGFTPAAHSSTGDYGLMQINSINAGWLKDELGITDLLDARQNIQAGCYMLGMYLSEYEGNVNCALMAYNLGATGAKKAWSAGTYSTAYTDKVWNAMVGLLEGERDVS</sequence>
<evidence type="ECO:0000256" key="2">
    <source>
        <dbReference type="SAM" id="SignalP"/>
    </source>
</evidence>
<comment type="caution">
    <text evidence="4">The sequence shown here is derived from an EMBL/GenBank/DDBJ whole genome shotgun (WGS) entry which is preliminary data.</text>
</comment>
<name>A0A329UG67_9FIRM</name>
<dbReference type="InterPro" id="IPR008258">
    <property type="entry name" value="Transglycosylase_SLT_dom_1"/>
</dbReference>
<dbReference type="InterPro" id="IPR000189">
    <property type="entry name" value="Transglyc_AS"/>
</dbReference>
<evidence type="ECO:0000313" key="4">
    <source>
        <dbReference type="EMBL" id="RAW60762.1"/>
    </source>
</evidence>
<dbReference type="EMBL" id="PRLD01000001">
    <property type="protein sequence ID" value="RAW60762.1"/>
    <property type="molecule type" value="Genomic_DNA"/>
</dbReference>
<dbReference type="Gene3D" id="1.10.530.10">
    <property type="match status" value="1"/>
</dbReference>
<dbReference type="AlphaFoldDB" id="A0A329UG67"/>
<evidence type="ECO:0000259" key="3">
    <source>
        <dbReference type="Pfam" id="PF01464"/>
    </source>
</evidence>
<keyword evidence="2" id="KW-0732">Signal</keyword>
<reference evidence="4 5" key="1">
    <citation type="submission" date="2018-02" db="EMBL/GenBank/DDBJ databases">
        <title>Complete genome sequencing of Faecalibacterium prausnitzii strains isolated from the human gut.</title>
        <authorList>
            <person name="Fitzgerald B.C."/>
            <person name="Shkoporov A.N."/>
            <person name="Ross P.R."/>
            <person name="Hill C."/>
        </authorList>
    </citation>
    <scope>NUCLEOTIDE SEQUENCE [LARGE SCALE GENOMIC DNA]</scope>
    <source>
        <strain evidence="4 5">APC923/51-1</strain>
    </source>
</reference>
<comment type="similarity">
    <text evidence="1">Belongs to the transglycosylase Slt family.</text>
</comment>
<feature type="chain" id="PRO_5038644960" description="Transglycosylase SLT domain-containing protein" evidence="2">
    <location>
        <begin position="43"/>
        <end position="219"/>
    </location>
</feature>
<dbReference type="InterPro" id="IPR023346">
    <property type="entry name" value="Lysozyme-like_dom_sf"/>
</dbReference>
<accession>A0A329UG67</accession>
<feature type="signal peptide" evidence="2">
    <location>
        <begin position="1"/>
        <end position="42"/>
    </location>
</feature>
<dbReference type="GO" id="GO:0016020">
    <property type="term" value="C:membrane"/>
    <property type="evidence" value="ECO:0007669"/>
    <property type="project" value="InterPro"/>
</dbReference>
<dbReference type="GO" id="GO:0000270">
    <property type="term" value="P:peptidoglycan metabolic process"/>
    <property type="evidence" value="ECO:0007669"/>
    <property type="project" value="InterPro"/>
</dbReference>
<feature type="domain" description="Transglycosylase SLT" evidence="3">
    <location>
        <begin position="96"/>
        <end position="197"/>
    </location>
</feature>
<organism evidence="4 5">
    <name type="scientific">Faecalibacterium prausnitzii</name>
    <dbReference type="NCBI Taxonomy" id="853"/>
    <lineage>
        <taxon>Bacteria</taxon>
        <taxon>Bacillati</taxon>
        <taxon>Bacillota</taxon>
        <taxon>Clostridia</taxon>
        <taxon>Eubacteriales</taxon>
        <taxon>Oscillospiraceae</taxon>
        <taxon>Faecalibacterium</taxon>
    </lineage>
</organism>
<evidence type="ECO:0000256" key="1">
    <source>
        <dbReference type="ARBA" id="ARBA00007734"/>
    </source>
</evidence>